<evidence type="ECO:0000313" key="2">
    <source>
        <dbReference type="EMBL" id="EDX74685.1"/>
    </source>
</evidence>
<evidence type="ECO:0000313" key="3">
    <source>
        <dbReference type="Proteomes" id="UP000003835"/>
    </source>
</evidence>
<organism evidence="2 3">
    <name type="scientific">Coleofasciculus chthonoplastes PCC 7420</name>
    <dbReference type="NCBI Taxonomy" id="118168"/>
    <lineage>
        <taxon>Bacteria</taxon>
        <taxon>Bacillati</taxon>
        <taxon>Cyanobacteriota</taxon>
        <taxon>Cyanophyceae</taxon>
        <taxon>Coleofasciculales</taxon>
        <taxon>Coleofasciculaceae</taxon>
        <taxon>Coleofasciculus</taxon>
    </lineage>
</organism>
<protein>
    <recommendedName>
        <fullName evidence="1">PatA-like N-terminal domain-containing protein</fullName>
    </recommendedName>
</protein>
<accession>B4VU48</accession>
<dbReference type="InterPro" id="IPR025497">
    <property type="entry name" value="PatA-like_N"/>
</dbReference>
<evidence type="ECO:0000259" key="1">
    <source>
        <dbReference type="Pfam" id="PF14332"/>
    </source>
</evidence>
<dbReference type="Proteomes" id="UP000003835">
    <property type="component" value="Unassembled WGS sequence"/>
</dbReference>
<dbReference type="HOGENOM" id="CLU_1406624_0_0_3"/>
<keyword evidence="3" id="KW-1185">Reference proteome</keyword>
<sequence length="193" mass="22099">MLVSINESCVILYRFNSMSINGDLTDFFLDEIIKYLQISHKTGLLMLVYKTNHFFWLNKGCLVAASHRTDGLGLYSLILEVSLVKETSLKRVIDSAYNNSLPLGIFLHENGFLSVKTLKMLFEVQVIRELHIIEHEAKIGFSFDQCATIPNMELTGLKLPLDYLLCPNLYWTESTQNDVSRQPQKKIIAMAYD</sequence>
<proteinExistence type="predicted"/>
<reference evidence="2 3" key="1">
    <citation type="submission" date="2008-07" db="EMBL/GenBank/DDBJ databases">
        <authorList>
            <person name="Tandeau de Marsac N."/>
            <person name="Ferriera S."/>
            <person name="Johnson J."/>
            <person name="Kravitz S."/>
            <person name="Beeson K."/>
            <person name="Sutton G."/>
            <person name="Rogers Y.-H."/>
            <person name="Friedman R."/>
            <person name="Frazier M."/>
            <person name="Venter J.C."/>
        </authorList>
    </citation>
    <scope>NUCLEOTIDE SEQUENCE [LARGE SCALE GENOMIC DNA]</scope>
    <source>
        <strain evidence="2 3">PCC 7420</strain>
    </source>
</reference>
<gene>
    <name evidence="2" type="ORF">MC7420_6163</name>
</gene>
<dbReference type="AlphaFoldDB" id="B4VU48"/>
<name>B4VU48_9CYAN</name>
<feature type="domain" description="PatA-like N-terminal" evidence="1">
    <location>
        <begin position="22"/>
        <end position="164"/>
    </location>
</feature>
<dbReference type="EMBL" id="DS989852">
    <property type="protein sequence ID" value="EDX74685.1"/>
    <property type="molecule type" value="Genomic_DNA"/>
</dbReference>
<dbReference type="Pfam" id="PF14332">
    <property type="entry name" value="DUF4388"/>
    <property type="match status" value="1"/>
</dbReference>